<feature type="region of interest" description="Disordered" evidence="1">
    <location>
        <begin position="1"/>
        <end position="68"/>
    </location>
</feature>
<dbReference type="RefSeq" id="WP_139224275.1">
    <property type="nucleotide sequence ID" value="NZ_BONM01000001.1"/>
</dbReference>
<dbReference type="OrthoDB" id="9915192at2"/>
<protein>
    <submittedName>
        <fullName evidence="2">Uncharacterized protein</fullName>
    </submittedName>
</protein>
<dbReference type="AlphaFoldDB" id="A0A1I0VYG9"/>
<dbReference type="Proteomes" id="UP000199012">
    <property type="component" value="Unassembled WGS sequence"/>
</dbReference>
<organism evidence="2 3">
    <name type="scientific">Cellulomonas marina</name>
    <dbReference type="NCBI Taxonomy" id="988821"/>
    <lineage>
        <taxon>Bacteria</taxon>
        <taxon>Bacillati</taxon>
        <taxon>Actinomycetota</taxon>
        <taxon>Actinomycetes</taxon>
        <taxon>Micrococcales</taxon>
        <taxon>Cellulomonadaceae</taxon>
        <taxon>Cellulomonas</taxon>
    </lineage>
</organism>
<evidence type="ECO:0000313" key="3">
    <source>
        <dbReference type="Proteomes" id="UP000199012"/>
    </source>
</evidence>
<dbReference type="STRING" id="988821.SAMN05421867_10240"/>
<evidence type="ECO:0000313" key="2">
    <source>
        <dbReference type="EMBL" id="SFA81238.1"/>
    </source>
</evidence>
<proteinExistence type="predicted"/>
<name>A0A1I0VYG9_9CELL</name>
<evidence type="ECO:0000256" key="1">
    <source>
        <dbReference type="SAM" id="MobiDB-lite"/>
    </source>
</evidence>
<gene>
    <name evidence="2" type="ORF">SAMN05421867_10240</name>
</gene>
<sequence length="68" mass="7059">MTESDIPLPDASVTGEDVERAPGPDSAPDALGDPGIDEVRAEREDDDAVARSFGEEGTDTDPASFLSP</sequence>
<keyword evidence="3" id="KW-1185">Reference proteome</keyword>
<dbReference type="EMBL" id="FOKA01000002">
    <property type="protein sequence ID" value="SFA81238.1"/>
    <property type="molecule type" value="Genomic_DNA"/>
</dbReference>
<accession>A0A1I0VYG9</accession>
<reference evidence="2 3" key="1">
    <citation type="submission" date="2016-10" db="EMBL/GenBank/DDBJ databases">
        <authorList>
            <person name="de Groot N.N."/>
        </authorList>
    </citation>
    <scope>NUCLEOTIDE SEQUENCE [LARGE SCALE GENOMIC DNA]</scope>
    <source>
        <strain evidence="2 3">CGMCC 4.6945</strain>
    </source>
</reference>